<name>A0A540LEL4_MALBA</name>
<protein>
    <submittedName>
        <fullName evidence="1">Uncharacterized protein</fullName>
    </submittedName>
</protein>
<keyword evidence="2" id="KW-1185">Reference proteome</keyword>
<organism evidence="1 2">
    <name type="scientific">Malus baccata</name>
    <name type="common">Siberian crab apple</name>
    <name type="synonym">Pyrus baccata</name>
    <dbReference type="NCBI Taxonomy" id="106549"/>
    <lineage>
        <taxon>Eukaryota</taxon>
        <taxon>Viridiplantae</taxon>
        <taxon>Streptophyta</taxon>
        <taxon>Embryophyta</taxon>
        <taxon>Tracheophyta</taxon>
        <taxon>Spermatophyta</taxon>
        <taxon>Magnoliopsida</taxon>
        <taxon>eudicotyledons</taxon>
        <taxon>Gunneridae</taxon>
        <taxon>Pentapetalae</taxon>
        <taxon>rosids</taxon>
        <taxon>fabids</taxon>
        <taxon>Rosales</taxon>
        <taxon>Rosaceae</taxon>
        <taxon>Amygdaloideae</taxon>
        <taxon>Maleae</taxon>
        <taxon>Malus</taxon>
    </lineage>
</organism>
<proteinExistence type="predicted"/>
<dbReference type="AlphaFoldDB" id="A0A540LEL4"/>
<evidence type="ECO:0000313" key="1">
    <source>
        <dbReference type="EMBL" id="TQD84789.1"/>
    </source>
</evidence>
<reference evidence="1 2" key="1">
    <citation type="journal article" date="2019" name="G3 (Bethesda)">
        <title>Sequencing of a Wild Apple (Malus baccata) Genome Unravels the Differences Between Cultivated and Wild Apple Species Regarding Disease Resistance and Cold Tolerance.</title>
        <authorList>
            <person name="Chen X."/>
        </authorList>
    </citation>
    <scope>NUCLEOTIDE SEQUENCE [LARGE SCALE GENOMIC DNA]</scope>
    <source>
        <strain evidence="2">cv. Shandingzi</strain>
        <tissue evidence="1">Leaves</tissue>
    </source>
</reference>
<dbReference type="EMBL" id="VIEB01000620">
    <property type="protein sequence ID" value="TQD84789.1"/>
    <property type="molecule type" value="Genomic_DNA"/>
</dbReference>
<sequence>MSSSSKGTKSLKNFPYSLPLTRVRTREEGQTFIENHQDLLGQSKVWCEPGQDIHAALTVLFDPQHPYTRIYPWFLYLDLHFPLSDFLKSILLCNNMAICNLSPATFRFITFFELLNQWYGAYLGIQEFRILHILMMSFDDHYYFSTRPSLV</sequence>
<accession>A0A540LEL4</accession>
<dbReference type="Proteomes" id="UP000315295">
    <property type="component" value="Unassembled WGS sequence"/>
</dbReference>
<comment type="caution">
    <text evidence="1">The sequence shown here is derived from an EMBL/GenBank/DDBJ whole genome shotgun (WGS) entry which is preliminary data.</text>
</comment>
<gene>
    <name evidence="1" type="ORF">C1H46_029637</name>
</gene>
<evidence type="ECO:0000313" key="2">
    <source>
        <dbReference type="Proteomes" id="UP000315295"/>
    </source>
</evidence>